<dbReference type="Gene3D" id="3.40.50.720">
    <property type="entry name" value="NAD(P)-binding Rossmann-like Domain"/>
    <property type="match status" value="1"/>
</dbReference>
<reference evidence="6" key="1">
    <citation type="submission" date="2015-09" db="EMBL/GenBank/DDBJ databases">
        <authorList>
            <consortium name="Pathogen Informatics"/>
        </authorList>
    </citation>
    <scope>NUCLEOTIDE SEQUENCE [LARGE SCALE GENOMIC DNA]</scope>
    <source>
        <strain evidence="6">Lake Konstanz</strain>
    </source>
</reference>
<dbReference type="PANTHER" id="PTHR11606">
    <property type="entry name" value="GLUTAMATE DEHYDROGENASE"/>
    <property type="match status" value="1"/>
</dbReference>
<protein>
    <submittedName>
        <fullName evidence="5">Glutamate dehydrogenase, putative</fullName>
    </submittedName>
</protein>
<dbReference type="Pfam" id="PF00208">
    <property type="entry name" value="ELFV_dehydrog"/>
    <property type="match status" value="1"/>
</dbReference>
<dbReference type="GO" id="GO:0005739">
    <property type="term" value="C:mitochondrion"/>
    <property type="evidence" value="ECO:0007669"/>
    <property type="project" value="TreeGrafter"/>
</dbReference>
<keyword evidence="3" id="KW-0520">NAD</keyword>
<dbReference type="SUPFAM" id="SSF53223">
    <property type="entry name" value="Aminoacid dehydrogenase-like, N-terminal domain"/>
    <property type="match status" value="1"/>
</dbReference>
<evidence type="ECO:0000256" key="3">
    <source>
        <dbReference type="ARBA" id="ARBA00023027"/>
    </source>
</evidence>
<evidence type="ECO:0000256" key="1">
    <source>
        <dbReference type="ARBA" id="ARBA00006382"/>
    </source>
</evidence>
<dbReference type="InterPro" id="IPR036291">
    <property type="entry name" value="NAD(P)-bd_dom_sf"/>
</dbReference>
<sequence>MSMRRIIMNAAPMRSLAALRGASSLSAAEMTKAIETSIGSRKIFDQEMVRNGTVEFCNLNFDATYTDNFNQEEVTAHAYGYLTALARSKYGSNFFYSKEKDTSAFYLTTSDYNSQIRAMRRLENFIDRTGLSATHAVSVRSYNAKNSDCVLYSVDISPFVNAKPAADELNTAVIGGTTYQTRNPVVVERNQSLMSRVFTATTPTHHVTTLEDGTVVITLAILSDRKSYLPALSALVNEAKGAVITKRFMDTFANGVHIYTLYVNGSSSKVIEECLTRIAFLPNRPNNAITKLHESLVLNAETTIFAHCLITFAFYFTPAPVDEDYTAVRNLVKDNNTGVKRLNNLRATLSQEMMSERYMGELIEEFPELVKKIYTDFITGSTAESRAAISALVKKTLHDAGRSAHDKEIFTTFLLFNEAVLKHNFNRVDKAALAFRLNPQFVKNLDYPRVPHGVFLFVGGHWRGFHVRFTEIARGGVRMIISNQASYKKNKMTVFQENYNLANTQLQKNKDIPEGGSKGTILVSSRYINKFEETKCKQLFLQYVDALLDVIIPGTEGVVDTLKKEEIIFLGPDENTAGSFPAAGALYSKQRGYSAWKSFTTGKDPFLGGIPHDTYGMTTRSVRQCVEGIYRKLNLDETTLTKFQTGGPDGDLGSNEILRSREKYIALSDVSACVHDPEGVNRDELARLAKARLQLKAFDPKKLSPKGFLVLATDTDVTLPDGTVVPKGIDFRDTFFLSKYTEADVFVPCGGRPASITLQNVHSLIKTDGVSGETMLAGKHEKIDRKDLKHQYIIEGANLFLTQDARLALEKCGVVIIKDATANKGGVTSSSLEVLTGLSLSDEEHAKHMSAKNENDAPQFYKDLVKEICARVENNAHREFEAIWKAHLAQPGKPKTEICDELSEKIVLIRTNVLKSNIFADKQFLRFVIDTYTPKTIKTVVPIDTLLQRVPEAYLHAICSMWIASDYVYKYGSAGTEFDFFEYMQREFDLARKSQ</sequence>
<dbReference type="GO" id="GO:0004352">
    <property type="term" value="F:glutamate dehydrogenase (NAD+) activity"/>
    <property type="evidence" value="ECO:0007669"/>
    <property type="project" value="TreeGrafter"/>
</dbReference>
<dbReference type="PANTHER" id="PTHR11606:SF24">
    <property type="entry name" value="NAD-SPECIFIC GLUTAMATE DEHYDROGENASE"/>
    <property type="match status" value="1"/>
</dbReference>
<accession>A0A0S4JKD0</accession>
<name>A0A0S4JKD0_BODSA</name>
<evidence type="ECO:0000313" key="6">
    <source>
        <dbReference type="Proteomes" id="UP000051952"/>
    </source>
</evidence>
<feature type="domain" description="Glutamate/phenylalanine/leucine/valine/L-tryptophan dehydrogenase C-terminal" evidence="4">
    <location>
        <begin position="609"/>
        <end position="891"/>
    </location>
</feature>
<gene>
    <name evidence="5" type="ORF">BSAL_28150</name>
</gene>
<dbReference type="Proteomes" id="UP000051952">
    <property type="component" value="Unassembled WGS sequence"/>
</dbReference>
<dbReference type="InterPro" id="IPR006096">
    <property type="entry name" value="Glu/Leu/Phe/Val/Trp_DH_C"/>
</dbReference>
<evidence type="ECO:0000256" key="2">
    <source>
        <dbReference type="ARBA" id="ARBA00023002"/>
    </source>
</evidence>
<dbReference type="SMART" id="SM00839">
    <property type="entry name" value="ELFV_dehydrog"/>
    <property type="match status" value="1"/>
</dbReference>
<proteinExistence type="inferred from homology"/>
<dbReference type="InterPro" id="IPR046346">
    <property type="entry name" value="Aminoacid_DH-like_N_sf"/>
</dbReference>
<keyword evidence="6" id="KW-1185">Reference proteome</keyword>
<evidence type="ECO:0000259" key="4">
    <source>
        <dbReference type="SMART" id="SM00839"/>
    </source>
</evidence>
<dbReference type="AlphaFoldDB" id="A0A0S4JKD0"/>
<dbReference type="SUPFAM" id="SSF51735">
    <property type="entry name" value="NAD(P)-binding Rossmann-fold domains"/>
    <property type="match status" value="1"/>
</dbReference>
<dbReference type="Pfam" id="PF23152">
    <property type="entry name" value="GDH_2nd"/>
    <property type="match status" value="1"/>
</dbReference>
<keyword evidence="2" id="KW-0560">Oxidoreductase</keyword>
<dbReference type="VEuPathDB" id="TriTrypDB:BSAL_28150"/>
<dbReference type="OMA" id="DEYGMTS"/>
<comment type="similarity">
    <text evidence="1">Belongs to the Glu/Leu/Phe/Val dehydrogenases family.</text>
</comment>
<dbReference type="EMBL" id="CYKH01001852">
    <property type="protein sequence ID" value="CUG90650.1"/>
    <property type="molecule type" value="Genomic_DNA"/>
</dbReference>
<evidence type="ECO:0000313" key="5">
    <source>
        <dbReference type="EMBL" id="CUG90650.1"/>
    </source>
</evidence>
<dbReference type="GO" id="GO:0006538">
    <property type="term" value="P:L-glutamate catabolic process"/>
    <property type="evidence" value="ECO:0007669"/>
    <property type="project" value="TreeGrafter"/>
</dbReference>
<dbReference type="InterPro" id="IPR056365">
    <property type="entry name" value="NAD-GDH_2nd"/>
</dbReference>
<organism evidence="5 6">
    <name type="scientific">Bodo saltans</name>
    <name type="common">Flagellated protozoan</name>
    <dbReference type="NCBI Taxonomy" id="75058"/>
    <lineage>
        <taxon>Eukaryota</taxon>
        <taxon>Discoba</taxon>
        <taxon>Euglenozoa</taxon>
        <taxon>Kinetoplastea</taxon>
        <taxon>Metakinetoplastina</taxon>
        <taxon>Eubodonida</taxon>
        <taxon>Bodonidae</taxon>
        <taxon>Bodo</taxon>
    </lineage>
</organism>
<dbReference type="OrthoDB" id="184415at2759"/>